<evidence type="ECO:0000313" key="13">
    <source>
        <dbReference type="Proteomes" id="UP000248887"/>
    </source>
</evidence>
<comment type="similarity">
    <text evidence="1">Belongs to the ABC transporter superfamily.</text>
</comment>
<keyword evidence="5" id="KW-0677">Repeat</keyword>
<feature type="domain" description="ABC transporter" evidence="11">
    <location>
        <begin position="42"/>
        <end position="285"/>
    </location>
</feature>
<dbReference type="PANTHER" id="PTHR43790">
    <property type="entry name" value="CARBOHYDRATE TRANSPORT ATP-BINDING PROTEIN MG119-RELATED"/>
    <property type="match status" value="1"/>
</dbReference>
<feature type="region of interest" description="Disordered" evidence="10">
    <location>
        <begin position="1"/>
        <end position="30"/>
    </location>
</feature>
<dbReference type="CDD" id="cd03216">
    <property type="entry name" value="ABC_Carb_Monos_I"/>
    <property type="match status" value="1"/>
</dbReference>
<dbReference type="InterPro" id="IPR003439">
    <property type="entry name" value="ABC_transporter-like_ATP-bd"/>
</dbReference>
<protein>
    <submittedName>
        <fullName evidence="12">Sugar ABC transporter ATP-binding protein</fullName>
    </submittedName>
</protein>
<keyword evidence="3" id="KW-1003">Cell membrane</keyword>
<name>A0A2W5T2F2_ANCNO</name>
<keyword evidence="9" id="KW-0472">Membrane</keyword>
<dbReference type="GO" id="GO:0016887">
    <property type="term" value="F:ATP hydrolysis activity"/>
    <property type="evidence" value="ECO:0007669"/>
    <property type="project" value="InterPro"/>
</dbReference>
<dbReference type="InterPro" id="IPR017871">
    <property type="entry name" value="ABC_transporter-like_CS"/>
</dbReference>
<keyword evidence="7 12" id="KW-0067">ATP-binding</keyword>
<dbReference type="PROSITE" id="PS00211">
    <property type="entry name" value="ABC_TRANSPORTER_1"/>
    <property type="match status" value="1"/>
</dbReference>
<evidence type="ECO:0000259" key="11">
    <source>
        <dbReference type="PROSITE" id="PS50893"/>
    </source>
</evidence>
<evidence type="ECO:0000256" key="2">
    <source>
        <dbReference type="ARBA" id="ARBA00022448"/>
    </source>
</evidence>
<dbReference type="PROSITE" id="PS50893">
    <property type="entry name" value="ABC_TRANSPORTER_2"/>
    <property type="match status" value="2"/>
</dbReference>
<dbReference type="CDD" id="cd03215">
    <property type="entry name" value="ABC_Carb_Monos_II"/>
    <property type="match status" value="1"/>
</dbReference>
<proteinExistence type="inferred from homology"/>
<dbReference type="EMBL" id="QFQD01000002">
    <property type="protein sequence ID" value="PZQ85693.1"/>
    <property type="molecule type" value="Genomic_DNA"/>
</dbReference>
<dbReference type="InterPro" id="IPR003593">
    <property type="entry name" value="AAA+_ATPase"/>
</dbReference>
<evidence type="ECO:0000256" key="6">
    <source>
        <dbReference type="ARBA" id="ARBA00022741"/>
    </source>
</evidence>
<dbReference type="Proteomes" id="UP000248887">
    <property type="component" value="Unassembled WGS sequence"/>
</dbReference>
<evidence type="ECO:0000313" key="12">
    <source>
        <dbReference type="EMBL" id="PZQ85693.1"/>
    </source>
</evidence>
<feature type="domain" description="ABC transporter" evidence="11">
    <location>
        <begin position="296"/>
        <end position="540"/>
    </location>
</feature>
<evidence type="ECO:0000256" key="9">
    <source>
        <dbReference type="ARBA" id="ARBA00023136"/>
    </source>
</evidence>
<keyword evidence="8" id="KW-1278">Translocase</keyword>
<sequence>MKGSQVSHDQVSSDHVSHGQISQSRVSNVPYGEGPAAPRVFLELRGIHKRFGGVHALRGVGFTIQPGEAYHLLGENGCGKSTVIKIMSGAHAPDEGEIILDGHSYRALDPIRSLAAGIETVYQDLSLLPNLTVAENVALNEQLVASGGKLGRRFDRARLRRTAEAALATVGLPTAPAYLSLIVSDLPLAQRQLVAIARAIATKAKMVIMDEPTTSLTRREVDNLIGVVERLRSENVAVLFVTHKLDECYRIGGHAIVFRDGQCVGQGPLANYTKHQLTELMTGRHIDGARYRSGTPMDEELFAAGDLSLPPNLRDVSFTVRKGEILGITGLADSGRNEIAMAIAGVTPASKGYLSIAGKEERVRHPSDAIRLGIGYVPEDRLAEGLFLDKSIFENEIALVVAKLANAFGIVDTAKGRVLADKIAQDMRLNTRDLDLPVGALSGGNQQRVLIGRWLSILPKLLVLHGPTVGVDVGSKDTIYKVIQQLAEAGMGLVIVSDDLPELLQNCDRILVMNSGRIVGEYDASRADEELLYKAMLASKPTPAAQPETIQ</sequence>
<comment type="caution">
    <text evidence="12">The sequence shown here is derived from an EMBL/GenBank/DDBJ whole genome shotgun (WGS) entry which is preliminary data.</text>
</comment>
<evidence type="ECO:0000256" key="1">
    <source>
        <dbReference type="ARBA" id="ARBA00005417"/>
    </source>
</evidence>
<keyword evidence="6" id="KW-0547">Nucleotide-binding</keyword>
<evidence type="ECO:0000256" key="7">
    <source>
        <dbReference type="ARBA" id="ARBA00022840"/>
    </source>
</evidence>
<dbReference type="Pfam" id="PF00005">
    <property type="entry name" value="ABC_tran"/>
    <property type="match status" value="2"/>
</dbReference>
<evidence type="ECO:0000256" key="10">
    <source>
        <dbReference type="SAM" id="MobiDB-lite"/>
    </source>
</evidence>
<evidence type="ECO:0000256" key="3">
    <source>
        <dbReference type="ARBA" id="ARBA00022475"/>
    </source>
</evidence>
<keyword evidence="4" id="KW-0762">Sugar transport</keyword>
<dbReference type="Gene3D" id="3.40.50.300">
    <property type="entry name" value="P-loop containing nucleotide triphosphate hydrolases"/>
    <property type="match status" value="2"/>
</dbReference>
<dbReference type="InterPro" id="IPR027417">
    <property type="entry name" value="P-loop_NTPase"/>
</dbReference>
<dbReference type="SMART" id="SM00382">
    <property type="entry name" value="AAA"/>
    <property type="match status" value="2"/>
</dbReference>
<reference evidence="12 13" key="1">
    <citation type="submission" date="2017-08" db="EMBL/GenBank/DDBJ databases">
        <title>Infants hospitalized years apart are colonized by the same room-sourced microbial strains.</title>
        <authorList>
            <person name="Brooks B."/>
            <person name="Olm M.R."/>
            <person name="Firek B.A."/>
            <person name="Baker R."/>
            <person name="Thomas B.C."/>
            <person name="Morowitz M.J."/>
            <person name="Banfield J.F."/>
        </authorList>
    </citation>
    <scope>NUCLEOTIDE SEQUENCE [LARGE SCALE GENOMIC DNA]</scope>
    <source>
        <strain evidence="12">S2_005_001_R2_27</strain>
    </source>
</reference>
<keyword evidence="2" id="KW-0813">Transport</keyword>
<dbReference type="PANTHER" id="PTHR43790:SF1">
    <property type="entry name" value="XYLOSE IMPORT ATP-BINDING PROTEIN XYLG"/>
    <property type="match status" value="1"/>
</dbReference>
<evidence type="ECO:0000256" key="4">
    <source>
        <dbReference type="ARBA" id="ARBA00022597"/>
    </source>
</evidence>
<gene>
    <name evidence="12" type="ORF">DI549_01075</name>
</gene>
<evidence type="ECO:0000256" key="5">
    <source>
        <dbReference type="ARBA" id="ARBA00022737"/>
    </source>
</evidence>
<evidence type="ECO:0000256" key="8">
    <source>
        <dbReference type="ARBA" id="ARBA00022967"/>
    </source>
</evidence>
<feature type="compositionally biased region" description="Low complexity" evidence="10">
    <location>
        <begin position="1"/>
        <end position="10"/>
    </location>
</feature>
<dbReference type="SUPFAM" id="SSF52540">
    <property type="entry name" value="P-loop containing nucleoside triphosphate hydrolases"/>
    <property type="match status" value="2"/>
</dbReference>
<dbReference type="InterPro" id="IPR050107">
    <property type="entry name" value="ABC_carbohydrate_import_ATPase"/>
</dbReference>
<organism evidence="12 13">
    <name type="scientific">Ancylobacter novellus</name>
    <name type="common">Thiobacillus novellus</name>
    <dbReference type="NCBI Taxonomy" id="921"/>
    <lineage>
        <taxon>Bacteria</taxon>
        <taxon>Pseudomonadati</taxon>
        <taxon>Pseudomonadota</taxon>
        <taxon>Alphaproteobacteria</taxon>
        <taxon>Hyphomicrobiales</taxon>
        <taxon>Xanthobacteraceae</taxon>
        <taxon>Ancylobacter</taxon>
    </lineage>
</organism>
<dbReference type="AlphaFoldDB" id="A0A2W5T2F2"/>
<dbReference type="GO" id="GO:0005524">
    <property type="term" value="F:ATP binding"/>
    <property type="evidence" value="ECO:0007669"/>
    <property type="project" value="UniProtKB-KW"/>
</dbReference>
<accession>A0A2W5T2F2</accession>